<keyword evidence="1" id="KW-0202">Cytokine</keyword>
<keyword evidence="5" id="KW-1185">Reference proteome</keyword>
<feature type="domain" description="Chemokine interleukin-8-like" evidence="3">
    <location>
        <begin position="40"/>
        <end position="95"/>
    </location>
</feature>
<gene>
    <name evidence="4" type="ORF">D4764_17G0001530</name>
</gene>
<evidence type="ECO:0000313" key="5">
    <source>
        <dbReference type="Proteomes" id="UP000324091"/>
    </source>
</evidence>
<dbReference type="InterPro" id="IPR001811">
    <property type="entry name" value="Chemokine_IL8-like_dom"/>
</dbReference>
<dbReference type="GO" id="GO:0006955">
    <property type="term" value="P:immune response"/>
    <property type="evidence" value="ECO:0007669"/>
    <property type="project" value="InterPro"/>
</dbReference>
<comment type="caution">
    <text evidence="4">The sequence shown here is derived from an EMBL/GenBank/DDBJ whole genome shotgun (WGS) entry which is preliminary data.</text>
</comment>
<dbReference type="SUPFAM" id="SSF54117">
    <property type="entry name" value="Interleukin 8-like chemokines"/>
    <property type="match status" value="1"/>
</dbReference>
<evidence type="ECO:0000256" key="2">
    <source>
        <dbReference type="SAM" id="SignalP"/>
    </source>
</evidence>
<sequence length="105" mass="11709">MWTNSCSGCLVCVIILAAAVLVSPLEVVAAKTYVPVVGLSCCSKVSTSKIPGRVKQCYEQKPRVDCNRHAFRIMTEDDKEWCVDPAARWLKRKIRRGLQCPPELS</sequence>
<evidence type="ECO:0000259" key="3">
    <source>
        <dbReference type="Pfam" id="PF00048"/>
    </source>
</evidence>
<feature type="signal peptide" evidence="2">
    <location>
        <begin position="1"/>
        <end position="24"/>
    </location>
</feature>
<dbReference type="GO" id="GO:0008009">
    <property type="term" value="F:chemokine activity"/>
    <property type="evidence" value="ECO:0007669"/>
    <property type="project" value="InterPro"/>
</dbReference>
<dbReference type="InterPro" id="IPR036048">
    <property type="entry name" value="Interleukin_8-like_sf"/>
</dbReference>
<dbReference type="EMBL" id="RHFK02000009">
    <property type="protein sequence ID" value="TWW70670.1"/>
    <property type="molecule type" value="Genomic_DNA"/>
</dbReference>
<protein>
    <recommendedName>
        <fullName evidence="3">Chemokine interleukin-8-like domain-containing protein</fullName>
    </recommendedName>
</protein>
<accession>A0A5C6NXI0</accession>
<reference evidence="4 5" key="1">
    <citation type="submission" date="2019-04" db="EMBL/GenBank/DDBJ databases">
        <title>Chromosome genome assembly for Takifugu flavidus.</title>
        <authorList>
            <person name="Xiao S."/>
        </authorList>
    </citation>
    <scope>NUCLEOTIDE SEQUENCE [LARGE SCALE GENOMIC DNA]</scope>
    <source>
        <strain evidence="4">HTHZ2018</strain>
        <tissue evidence="4">Muscle</tissue>
    </source>
</reference>
<dbReference type="GO" id="GO:0005615">
    <property type="term" value="C:extracellular space"/>
    <property type="evidence" value="ECO:0007669"/>
    <property type="project" value="UniProtKB-KW"/>
</dbReference>
<proteinExistence type="predicted"/>
<dbReference type="Gene3D" id="2.40.50.40">
    <property type="match status" value="1"/>
</dbReference>
<evidence type="ECO:0000313" key="4">
    <source>
        <dbReference type="EMBL" id="TWW70670.1"/>
    </source>
</evidence>
<dbReference type="Proteomes" id="UP000324091">
    <property type="component" value="Chromosome 17"/>
</dbReference>
<keyword evidence="2" id="KW-0732">Signal</keyword>
<dbReference type="AlphaFoldDB" id="A0A5C6NXI0"/>
<dbReference type="Pfam" id="PF00048">
    <property type="entry name" value="IL8"/>
    <property type="match status" value="1"/>
</dbReference>
<organism evidence="4 5">
    <name type="scientific">Takifugu flavidus</name>
    <name type="common">sansaifugu</name>
    <dbReference type="NCBI Taxonomy" id="433684"/>
    <lineage>
        <taxon>Eukaryota</taxon>
        <taxon>Metazoa</taxon>
        <taxon>Chordata</taxon>
        <taxon>Craniata</taxon>
        <taxon>Vertebrata</taxon>
        <taxon>Euteleostomi</taxon>
        <taxon>Actinopterygii</taxon>
        <taxon>Neopterygii</taxon>
        <taxon>Teleostei</taxon>
        <taxon>Neoteleostei</taxon>
        <taxon>Acanthomorphata</taxon>
        <taxon>Eupercaria</taxon>
        <taxon>Tetraodontiformes</taxon>
        <taxon>Tetradontoidea</taxon>
        <taxon>Tetraodontidae</taxon>
        <taxon>Takifugu</taxon>
    </lineage>
</organism>
<name>A0A5C6NXI0_9TELE</name>
<feature type="chain" id="PRO_5022870402" description="Chemokine interleukin-8-like domain-containing protein" evidence="2">
    <location>
        <begin position="25"/>
        <end position="105"/>
    </location>
</feature>
<evidence type="ECO:0000256" key="1">
    <source>
        <dbReference type="ARBA" id="ARBA00022514"/>
    </source>
</evidence>